<feature type="non-terminal residue" evidence="2">
    <location>
        <position position="309"/>
    </location>
</feature>
<feature type="compositionally biased region" description="Basic and acidic residues" evidence="1">
    <location>
        <begin position="24"/>
        <end position="55"/>
    </location>
</feature>
<feature type="region of interest" description="Disordered" evidence="1">
    <location>
        <begin position="169"/>
        <end position="195"/>
    </location>
</feature>
<feature type="compositionally biased region" description="Polar residues" evidence="1">
    <location>
        <begin position="169"/>
        <end position="178"/>
    </location>
</feature>
<dbReference type="AlphaFoldDB" id="A0A1Y1IH86"/>
<feature type="compositionally biased region" description="Basic residues" evidence="1">
    <location>
        <begin position="297"/>
        <end position="309"/>
    </location>
</feature>
<feature type="region of interest" description="Disordered" evidence="1">
    <location>
        <begin position="285"/>
        <end position="309"/>
    </location>
</feature>
<dbReference type="EMBL" id="DF237562">
    <property type="protein sequence ID" value="GAQ90204.1"/>
    <property type="molecule type" value="Genomic_DNA"/>
</dbReference>
<protein>
    <submittedName>
        <fullName evidence="2">Uncharacterized protein</fullName>
    </submittedName>
</protein>
<feature type="compositionally biased region" description="Basic and acidic residues" evidence="1">
    <location>
        <begin position="185"/>
        <end position="194"/>
    </location>
</feature>
<evidence type="ECO:0000256" key="1">
    <source>
        <dbReference type="SAM" id="MobiDB-lite"/>
    </source>
</evidence>
<organism evidence="2 3">
    <name type="scientific">Klebsormidium nitens</name>
    <name type="common">Green alga</name>
    <name type="synonym">Ulothrix nitens</name>
    <dbReference type="NCBI Taxonomy" id="105231"/>
    <lineage>
        <taxon>Eukaryota</taxon>
        <taxon>Viridiplantae</taxon>
        <taxon>Streptophyta</taxon>
        <taxon>Klebsormidiophyceae</taxon>
        <taxon>Klebsormidiales</taxon>
        <taxon>Klebsormidiaceae</taxon>
        <taxon>Klebsormidium</taxon>
    </lineage>
</organism>
<evidence type="ECO:0000313" key="3">
    <source>
        <dbReference type="Proteomes" id="UP000054558"/>
    </source>
</evidence>
<keyword evidence="3" id="KW-1185">Reference proteome</keyword>
<gene>
    <name evidence="2" type="ORF">KFL_006130010</name>
</gene>
<proteinExistence type="predicted"/>
<feature type="region of interest" description="Disordered" evidence="1">
    <location>
        <begin position="1"/>
        <end position="135"/>
    </location>
</feature>
<feature type="compositionally biased region" description="Polar residues" evidence="1">
    <location>
        <begin position="98"/>
        <end position="123"/>
    </location>
</feature>
<accession>A0A1Y1IH86</accession>
<dbReference type="Proteomes" id="UP000054558">
    <property type="component" value="Unassembled WGS sequence"/>
</dbReference>
<name>A0A1Y1IH86_KLENI</name>
<sequence length="309" mass="33803">MAALRSQEALPADGELPGNEDAGAEVREVPPRNEEEQGHAQDEAALKAAEDHAQQDIRVPPAPLRAPPGLAQGFNPFVAPPMNGYGPSPFGFGGPFNFQHSSQSAFTPPQRFQTEQPPSNQQHAARMEQPPLGFLDPQFQGMLTHMFAASEDRIASRIEQKLSAVQDSVSAGAGSSSFESKKRKGESLKNEGIKKQYVPLEEASLHMHEVRDRVAAVADGDLPPLGPEDAEKLRQHLDEGIDICSKRLQFLEIAESEGWNVLKKVEEQAFISTLPDELQAQVKKAKKAVKEDEQSKEKKKSSGRKFRGG</sequence>
<evidence type="ECO:0000313" key="2">
    <source>
        <dbReference type="EMBL" id="GAQ90204.1"/>
    </source>
</evidence>
<reference evidence="2 3" key="1">
    <citation type="journal article" date="2014" name="Nat. Commun.">
        <title>Klebsormidium flaccidum genome reveals primary factors for plant terrestrial adaptation.</title>
        <authorList>
            <person name="Hori K."/>
            <person name="Maruyama F."/>
            <person name="Fujisawa T."/>
            <person name="Togashi T."/>
            <person name="Yamamoto N."/>
            <person name="Seo M."/>
            <person name="Sato S."/>
            <person name="Yamada T."/>
            <person name="Mori H."/>
            <person name="Tajima N."/>
            <person name="Moriyama T."/>
            <person name="Ikeuchi M."/>
            <person name="Watanabe M."/>
            <person name="Wada H."/>
            <person name="Kobayashi K."/>
            <person name="Saito M."/>
            <person name="Masuda T."/>
            <person name="Sasaki-Sekimoto Y."/>
            <person name="Mashiguchi K."/>
            <person name="Awai K."/>
            <person name="Shimojima M."/>
            <person name="Masuda S."/>
            <person name="Iwai M."/>
            <person name="Nobusawa T."/>
            <person name="Narise T."/>
            <person name="Kondo S."/>
            <person name="Saito H."/>
            <person name="Sato R."/>
            <person name="Murakawa M."/>
            <person name="Ihara Y."/>
            <person name="Oshima-Yamada Y."/>
            <person name="Ohtaka K."/>
            <person name="Satoh M."/>
            <person name="Sonobe K."/>
            <person name="Ishii M."/>
            <person name="Ohtani R."/>
            <person name="Kanamori-Sato M."/>
            <person name="Honoki R."/>
            <person name="Miyazaki D."/>
            <person name="Mochizuki H."/>
            <person name="Umetsu J."/>
            <person name="Higashi K."/>
            <person name="Shibata D."/>
            <person name="Kamiya Y."/>
            <person name="Sato N."/>
            <person name="Nakamura Y."/>
            <person name="Tabata S."/>
            <person name="Ida S."/>
            <person name="Kurokawa K."/>
            <person name="Ohta H."/>
        </authorList>
    </citation>
    <scope>NUCLEOTIDE SEQUENCE [LARGE SCALE GENOMIC DNA]</scope>
    <source>
        <strain evidence="2 3">NIES-2285</strain>
    </source>
</reference>